<evidence type="ECO:0000256" key="5">
    <source>
        <dbReference type="ARBA" id="ARBA00004258"/>
    </source>
</evidence>
<dbReference type="GO" id="GO:0016117">
    <property type="term" value="P:carotenoid biosynthetic process"/>
    <property type="evidence" value="ECO:0007669"/>
    <property type="project" value="UniProtKB-KW"/>
</dbReference>
<dbReference type="UniPathway" id="UPA00803"/>
<name>A0A2D2AH41_9FLOR</name>
<keyword evidence="18 20" id="KW-0413">Isomerase</keyword>
<dbReference type="NCBIfam" id="TIGR02730">
    <property type="entry name" value="carot_isom"/>
    <property type="match status" value="1"/>
</dbReference>
<dbReference type="GO" id="GO:0016491">
    <property type="term" value="F:oxidoreductase activity"/>
    <property type="evidence" value="ECO:0007669"/>
    <property type="project" value="InterPro"/>
</dbReference>
<dbReference type="Gene3D" id="3.90.660.50">
    <property type="match status" value="1"/>
</dbReference>
<comment type="cofactor">
    <cofactor evidence="4">
        <name>FAD</name>
        <dbReference type="ChEBI" id="CHEBI:57692"/>
    </cofactor>
</comment>
<evidence type="ECO:0000256" key="4">
    <source>
        <dbReference type="ARBA" id="ARBA00001974"/>
    </source>
</evidence>
<keyword evidence="17" id="KW-0472">Membrane</keyword>
<accession>A0A2D2AH41</accession>
<evidence type="ECO:0000256" key="7">
    <source>
        <dbReference type="ARBA" id="ARBA00005855"/>
    </source>
</evidence>
<dbReference type="InterPro" id="IPR002937">
    <property type="entry name" value="Amino_oxidase"/>
</dbReference>
<keyword evidence="10" id="KW-0285">Flavoprotein</keyword>
<keyword evidence="11" id="KW-0934">Plastid</keyword>
<dbReference type="SUPFAM" id="SSF51905">
    <property type="entry name" value="FAD/NAD(P)-binding domain"/>
    <property type="match status" value="1"/>
</dbReference>
<dbReference type="Gene3D" id="3.50.50.60">
    <property type="entry name" value="FAD/NAD(P)-binding domain"/>
    <property type="match status" value="2"/>
</dbReference>
<dbReference type="Pfam" id="PF01593">
    <property type="entry name" value="Amino_oxidase"/>
    <property type="match status" value="1"/>
</dbReference>
<dbReference type="EMBL" id="KY114116">
    <property type="protein sequence ID" value="ATQ36005.1"/>
    <property type="molecule type" value="mRNA"/>
</dbReference>
<evidence type="ECO:0000256" key="10">
    <source>
        <dbReference type="ARBA" id="ARBA00022630"/>
    </source>
</evidence>
<keyword evidence="12" id="KW-0125">Carotenoid biosynthesis</keyword>
<dbReference type="InterPro" id="IPR036188">
    <property type="entry name" value="FAD/NAD-bd_sf"/>
</dbReference>
<gene>
    <name evidence="20" type="primary">crtISO</name>
</gene>
<comment type="catalytic activity">
    <reaction evidence="1">
        <text>7,7',9,9'-tetra-cis-lycopene = all-trans-lycopene</text>
        <dbReference type="Rhea" id="RHEA:30971"/>
        <dbReference type="ChEBI" id="CHEBI:15948"/>
        <dbReference type="ChEBI" id="CHEBI:62466"/>
        <dbReference type="EC" id="5.2.1.13"/>
    </reaction>
</comment>
<comment type="similarity">
    <text evidence="7">Belongs to the carotenoid/retinoid oxidoreductase family. CrtISO subfamily.</text>
</comment>
<evidence type="ECO:0000256" key="16">
    <source>
        <dbReference type="ARBA" id="ARBA00023027"/>
    </source>
</evidence>
<keyword evidence="15" id="KW-0809">Transit peptide</keyword>
<dbReference type="InterPro" id="IPR045892">
    <property type="entry name" value="CrtISO-like"/>
</dbReference>
<dbReference type="PANTHER" id="PTHR46313:SF3">
    <property type="entry name" value="PROLYCOPENE ISOMERASE, CHLOROPLASTIC"/>
    <property type="match status" value="1"/>
</dbReference>
<evidence type="ECO:0000256" key="14">
    <source>
        <dbReference type="ARBA" id="ARBA00022857"/>
    </source>
</evidence>
<evidence type="ECO:0000256" key="8">
    <source>
        <dbReference type="ARBA" id="ARBA00012419"/>
    </source>
</evidence>
<reference evidence="20" key="1">
    <citation type="submission" date="2016-11" db="EMBL/GenBank/DDBJ databases">
        <title>Phylogenetic studies on genes related to carotenoids biosynthesis in algae.</title>
        <authorList>
            <person name="Wang S."/>
            <person name="Zhang L."/>
            <person name="Chi S."/>
            <person name="Wang X."/>
            <person name="Tang X."/>
            <person name="Liu T."/>
        </authorList>
    </citation>
    <scope>NUCLEOTIDE SEQUENCE</scope>
    <source>
        <strain evidence="20">IEHF-2003738</strain>
    </source>
</reference>
<evidence type="ECO:0000256" key="18">
    <source>
        <dbReference type="ARBA" id="ARBA00023235"/>
    </source>
</evidence>
<comment type="pathway">
    <text evidence="6">Carotenoid biosynthesis; lycopene biosynthesis.</text>
</comment>
<sequence>MGFSFIAPLPIPPGVRQVGGRSSCRNSHFTTPVASAANAARIPRTVAQQATERTVDVVVIGSGMGALTAAADLASKGASVAVLERYLIPGGSSGYFERPGYRFDVGASMIFGFGTRGTTNLLTRALDAVDRRVDTIPDPVQVRYHLPDGIDIRVHRDYEQFLQELVRRFPHEEKGIRSFYNACWSVFNSLNAMPLRSLEEPRYLLRVFAAHPLACLNLLRFLTRNAGDIAREHIVDENLLKFIDMECYSWSVVPANLTPMINAGMVFSDRHYGGINYPVGGVGRIAEEIVEGIRSREGCTVEYGALVTKVLFDERGSACGVKLANGNRIYAKAVISNATRWDTFGDKGLVDEERTPVAERRFRERYVKSPSFFSCHIAVREKNLKVGMGEDDGMDCHHIVLDDWKEIETARDGRGTIFLSIPTILDKSVAPPGMHIFHVFTPSWMDEWKGLSSSAYKAKKETMLSTVVKRLERELFPGLGEAIEFAEVGSPRTHRKYLGRIDGSYGPVAGKRLAGLLSMPFNRTDVKGLYCVGDSTFPGQGLNATAFSGFACGHRVAADLGFLERLPEPFDSALTDLLSRTRLKI</sequence>
<dbReference type="InterPro" id="IPR014101">
    <property type="entry name" value="CrtISO"/>
</dbReference>
<evidence type="ECO:0000256" key="15">
    <source>
        <dbReference type="ARBA" id="ARBA00022946"/>
    </source>
</evidence>
<dbReference type="GO" id="GO:0031969">
    <property type="term" value="C:chloroplast membrane"/>
    <property type="evidence" value="ECO:0007669"/>
    <property type="project" value="UniProtKB-SubCell"/>
</dbReference>
<evidence type="ECO:0000256" key="9">
    <source>
        <dbReference type="ARBA" id="ARBA00022528"/>
    </source>
</evidence>
<dbReference type="AlphaFoldDB" id="A0A2D2AH41"/>
<evidence type="ECO:0000256" key="3">
    <source>
        <dbReference type="ARBA" id="ARBA00001937"/>
    </source>
</evidence>
<dbReference type="EC" id="5.2.1.13" evidence="8"/>
<evidence type="ECO:0000256" key="1">
    <source>
        <dbReference type="ARBA" id="ARBA00000004"/>
    </source>
</evidence>
<feature type="domain" description="Amine oxidase" evidence="19">
    <location>
        <begin position="67"/>
        <end position="469"/>
    </location>
</feature>
<evidence type="ECO:0000256" key="6">
    <source>
        <dbReference type="ARBA" id="ARBA00004900"/>
    </source>
</evidence>
<evidence type="ECO:0000256" key="2">
    <source>
        <dbReference type="ARBA" id="ARBA00001911"/>
    </source>
</evidence>
<comment type="subcellular location">
    <subcellularLocation>
        <location evidence="5">Plastid</location>
        <location evidence="5">Chloroplast membrane</location>
        <topology evidence="5">Peripheral membrane protein</topology>
    </subcellularLocation>
</comment>
<dbReference type="GO" id="GO:0046608">
    <property type="term" value="F:carotenoid isomerase activity"/>
    <property type="evidence" value="ECO:0007669"/>
    <property type="project" value="InterPro"/>
</dbReference>
<evidence type="ECO:0000256" key="12">
    <source>
        <dbReference type="ARBA" id="ARBA00022746"/>
    </source>
</evidence>
<evidence type="ECO:0000259" key="19">
    <source>
        <dbReference type="Pfam" id="PF01593"/>
    </source>
</evidence>
<dbReference type="PANTHER" id="PTHR46313">
    <property type="match status" value="1"/>
</dbReference>
<organism evidence="20">
    <name type="scientific">Dumontia simplex</name>
    <dbReference type="NCBI Taxonomy" id="142491"/>
    <lineage>
        <taxon>Eukaryota</taxon>
        <taxon>Rhodophyta</taxon>
        <taxon>Florideophyceae</taxon>
        <taxon>Rhodymeniophycidae</taxon>
        <taxon>Gigartinales</taxon>
        <taxon>Dumontiaceae</taxon>
        <taxon>Dumontia</taxon>
    </lineage>
</organism>
<protein>
    <recommendedName>
        <fullName evidence="8">prolycopene isomerase</fullName>
        <ecNumber evidence="8">5.2.1.13</ecNumber>
    </recommendedName>
</protein>
<keyword evidence="14" id="KW-0521">NADP</keyword>
<keyword evidence="16" id="KW-0520">NAD</keyword>
<evidence type="ECO:0000256" key="13">
    <source>
        <dbReference type="ARBA" id="ARBA00022827"/>
    </source>
</evidence>
<proteinExistence type="evidence at transcript level"/>
<evidence type="ECO:0000313" key="20">
    <source>
        <dbReference type="EMBL" id="ATQ36005.1"/>
    </source>
</evidence>
<evidence type="ECO:0000256" key="17">
    <source>
        <dbReference type="ARBA" id="ARBA00023136"/>
    </source>
</evidence>
<comment type="cofactor">
    <cofactor evidence="2">
        <name>NAD(+)</name>
        <dbReference type="ChEBI" id="CHEBI:57540"/>
    </cofactor>
</comment>
<evidence type="ECO:0000256" key="11">
    <source>
        <dbReference type="ARBA" id="ARBA00022640"/>
    </source>
</evidence>
<comment type="cofactor">
    <cofactor evidence="3">
        <name>NADP(+)</name>
        <dbReference type="ChEBI" id="CHEBI:58349"/>
    </cofactor>
</comment>
<keyword evidence="13" id="KW-0274">FAD</keyword>
<keyword evidence="9" id="KW-0150">Chloroplast</keyword>